<evidence type="ECO:0000313" key="3">
    <source>
        <dbReference type="Proteomes" id="UP000431533"/>
    </source>
</evidence>
<reference evidence="2 3" key="1">
    <citation type="submission" date="2018-05" db="EMBL/GenBank/DDBJ databases">
        <title>Genome sequencing and assembly of the regulated plant pathogen Lachnellula willkommii and related sister species for the development of diagnostic species identification markers.</title>
        <authorList>
            <person name="Giroux E."/>
            <person name="Bilodeau G."/>
        </authorList>
    </citation>
    <scope>NUCLEOTIDE SEQUENCE [LARGE SCALE GENOMIC DNA]</scope>
    <source>
        <strain evidence="2 3">CBS 185.66</strain>
    </source>
</reference>
<dbReference type="RefSeq" id="XP_031008392.1">
    <property type="nucleotide sequence ID" value="XM_031146035.1"/>
</dbReference>
<evidence type="ECO:0000313" key="2">
    <source>
        <dbReference type="EMBL" id="TVY29605.1"/>
    </source>
</evidence>
<dbReference type="Proteomes" id="UP000431533">
    <property type="component" value="Unassembled WGS sequence"/>
</dbReference>
<gene>
    <name evidence="2" type="ORF">LHYA1_G001048</name>
</gene>
<dbReference type="GO" id="GO:0005737">
    <property type="term" value="C:cytoplasm"/>
    <property type="evidence" value="ECO:0007669"/>
    <property type="project" value="TreeGrafter"/>
</dbReference>
<keyword evidence="3" id="KW-1185">Reference proteome</keyword>
<sequence>MTSNKPVVVPTHLILVCCHAIYLGGPTHGISESEWLIAPFQTNETPTFTSHITTALALLSSTPSALLVLSGSSTRAETRKSEARSYLDLCVDNGFWGLDGDGDLRGRILLEEQALDSFANLVFGVLCFWMEVGKWPEMVTVVSHAFKEARFLELHVPAMRWPRERVRAVCECEEGREGEGVWGMGEGSDGDGGKA</sequence>
<feature type="signal peptide" evidence="1">
    <location>
        <begin position="1"/>
        <end position="29"/>
    </location>
</feature>
<comment type="caution">
    <text evidence="2">The sequence shown here is derived from an EMBL/GenBank/DDBJ whole genome shotgun (WGS) entry which is preliminary data.</text>
</comment>
<dbReference type="PANTHER" id="PTHR28110:SF1">
    <property type="entry name" value="TRANSMEMBRANE PROTEIN"/>
    <property type="match status" value="1"/>
</dbReference>
<dbReference type="OrthoDB" id="4347at2759"/>
<dbReference type="GeneID" id="41981246"/>
<protein>
    <submittedName>
        <fullName evidence="2">Uncharacterized protein</fullName>
    </submittedName>
</protein>
<dbReference type="AlphaFoldDB" id="A0A8H8U0R2"/>
<feature type="chain" id="PRO_5034509194" evidence="1">
    <location>
        <begin position="30"/>
        <end position="195"/>
    </location>
</feature>
<keyword evidence="1" id="KW-0732">Signal</keyword>
<name>A0A8H8U0R2_9HELO</name>
<evidence type="ECO:0000256" key="1">
    <source>
        <dbReference type="SAM" id="SignalP"/>
    </source>
</evidence>
<proteinExistence type="predicted"/>
<dbReference type="PANTHER" id="PTHR28110">
    <property type="entry name" value="TRANSMEMBRANE PROTEIN"/>
    <property type="match status" value="1"/>
</dbReference>
<accession>A0A8H8U0R2</accession>
<dbReference type="EMBL" id="QGMH01000016">
    <property type="protein sequence ID" value="TVY29605.1"/>
    <property type="molecule type" value="Genomic_DNA"/>
</dbReference>
<dbReference type="InterPro" id="IPR055323">
    <property type="entry name" value="C57A10.07/YOR238W"/>
</dbReference>
<organism evidence="2 3">
    <name type="scientific">Lachnellula hyalina</name>
    <dbReference type="NCBI Taxonomy" id="1316788"/>
    <lineage>
        <taxon>Eukaryota</taxon>
        <taxon>Fungi</taxon>
        <taxon>Dikarya</taxon>
        <taxon>Ascomycota</taxon>
        <taxon>Pezizomycotina</taxon>
        <taxon>Leotiomycetes</taxon>
        <taxon>Helotiales</taxon>
        <taxon>Lachnaceae</taxon>
        <taxon>Lachnellula</taxon>
    </lineage>
</organism>